<keyword evidence="2" id="KW-0560">Oxidoreductase</keyword>
<dbReference type="InterPro" id="IPR011707">
    <property type="entry name" value="Cu-oxidase-like_N"/>
</dbReference>
<evidence type="ECO:0000256" key="4">
    <source>
        <dbReference type="SAM" id="MobiDB-lite"/>
    </source>
</evidence>
<dbReference type="GO" id="GO:0005507">
    <property type="term" value="F:copper ion binding"/>
    <property type="evidence" value="ECO:0007669"/>
    <property type="project" value="InterPro"/>
</dbReference>
<dbReference type="PROSITE" id="PS51318">
    <property type="entry name" value="TAT"/>
    <property type="match status" value="1"/>
</dbReference>
<dbReference type="InterPro" id="IPR045087">
    <property type="entry name" value="Cu-oxidase_fam"/>
</dbReference>
<dbReference type="PANTHER" id="PTHR11709">
    <property type="entry name" value="MULTI-COPPER OXIDASE"/>
    <property type="match status" value="1"/>
</dbReference>
<keyword evidence="3" id="KW-0186">Copper</keyword>
<name>D9WFZ1_9ACTN</name>
<proteinExistence type="predicted"/>
<feature type="domain" description="Plastocyanin-like" evidence="6">
    <location>
        <begin position="97"/>
        <end position="203"/>
    </location>
</feature>
<dbReference type="InterPro" id="IPR001117">
    <property type="entry name" value="Cu-oxidase_2nd"/>
</dbReference>
<protein>
    <submittedName>
        <fullName evidence="7">Putative copper-binding protein</fullName>
    </submittedName>
</protein>
<gene>
    <name evidence="7" type="ORF">SSOG_00939</name>
</gene>
<dbReference type="Pfam" id="PF00394">
    <property type="entry name" value="Cu-oxidase"/>
    <property type="match status" value="1"/>
</dbReference>
<reference evidence="7 8" key="1">
    <citation type="submission" date="2009-02" db="EMBL/GenBank/DDBJ databases">
        <title>Annotation of Streptomyces hygroscopicus strain ATCC 53653.</title>
        <authorList>
            <consortium name="The Broad Institute Genome Sequencing Platform"/>
            <consortium name="Broad Institute Microbial Sequencing Center"/>
            <person name="Fischbach M."/>
            <person name="Godfrey P."/>
            <person name="Ward D."/>
            <person name="Young S."/>
            <person name="Zeng Q."/>
            <person name="Koehrsen M."/>
            <person name="Alvarado L."/>
            <person name="Berlin A.M."/>
            <person name="Bochicchio J."/>
            <person name="Borenstein D."/>
            <person name="Chapman S.B."/>
            <person name="Chen Z."/>
            <person name="Engels R."/>
            <person name="Freedman E."/>
            <person name="Gellesch M."/>
            <person name="Goldberg J."/>
            <person name="Griggs A."/>
            <person name="Gujja S."/>
            <person name="Heilman E.R."/>
            <person name="Heiman D.I."/>
            <person name="Hepburn T.A."/>
            <person name="Howarth C."/>
            <person name="Jen D."/>
            <person name="Larson L."/>
            <person name="Lewis B."/>
            <person name="Mehta T."/>
            <person name="Park D."/>
            <person name="Pearson M."/>
            <person name="Richards J."/>
            <person name="Roberts A."/>
            <person name="Saif S."/>
            <person name="Shea T.D."/>
            <person name="Shenoy N."/>
            <person name="Sisk P."/>
            <person name="Stolte C."/>
            <person name="Sykes S.N."/>
            <person name="Thomson T."/>
            <person name="Walk T."/>
            <person name="White J."/>
            <person name="Yandava C."/>
            <person name="Straight P."/>
            <person name="Clardy J."/>
            <person name="Hung D."/>
            <person name="Kolter R."/>
            <person name="Mekalanos J."/>
            <person name="Walker S."/>
            <person name="Walsh C.T."/>
            <person name="Wieland-Brown L.C."/>
            <person name="Haas B."/>
            <person name="Nusbaum C."/>
            <person name="Birren B."/>
        </authorList>
    </citation>
    <scope>NUCLEOTIDE SEQUENCE [LARGE SCALE GENOMIC DNA]</scope>
    <source>
        <strain evidence="7 8">ATCC 53653</strain>
    </source>
</reference>
<feature type="domain" description="Plastocyanin-like" evidence="5">
    <location>
        <begin position="324"/>
        <end position="382"/>
    </location>
</feature>
<organism evidence="7 8">
    <name type="scientific">Streptomyces himastatinicus ATCC 53653</name>
    <dbReference type="NCBI Taxonomy" id="457427"/>
    <lineage>
        <taxon>Bacteria</taxon>
        <taxon>Bacillati</taxon>
        <taxon>Actinomycetota</taxon>
        <taxon>Actinomycetes</taxon>
        <taxon>Kitasatosporales</taxon>
        <taxon>Streptomycetaceae</taxon>
        <taxon>Streptomyces</taxon>
        <taxon>Streptomyces violaceusniger group</taxon>
    </lineage>
</organism>
<evidence type="ECO:0000256" key="2">
    <source>
        <dbReference type="ARBA" id="ARBA00023002"/>
    </source>
</evidence>
<dbReference type="InterPro" id="IPR006311">
    <property type="entry name" value="TAT_signal"/>
</dbReference>
<dbReference type="AlphaFoldDB" id="D9WFZ1"/>
<evidence type="ECO:0000256" key="1">
    <source>
        <dbReference type="ARBA" id="ARBA00022723"/>
    </source>
</evidence>
<dbReference type="InterPro" id="IPR008972">
    <property type="entry name" value="Cupredoxin"/>
</dbReference>
<feature type="region of interest" description="Disordered" evidence="4">
    <location>
        <begin position="388"/>
        <end position="574"/>
    </location>
</feature>
<dbReference type="Proteomes" id="UP000003963">
    <property type="component" value="Unassembled WGS sequence"/>
</dbReference>
<dbReference type="Gene3D" id="2.60.40.420">
    <property type="entry name" value="Cupredoxins - blue copper proteins"/>
    <property type="match status" value="1"/>
</dbReference>
<feature type="compositionally biased region" description="Basic and acidic residues" evidence="4">
    <location>
        <begin position="409"/>
        <end position="427"/>
    </location>
</feature>
<dbReference type="Pfam" id="PF07732">
    <property type="entry name" value="Cu-oxidase_3"/>
    <property type="match status" value="1"/>
</dbReference>
<dbReference type="CDD" id="cd13861">
    <property type="entry name" value="CuRO_1_CumA_like"/>
    <property type="match status" value="1"/>
</dbReference>
<feature type="region of interest" description="Disordered" evidence="4">
    <location>
        <begin position="256"/>
        <end position="280"/>
    </location>
</feature>
<dbReference type="HOGENOM" id="CLU_474797_0_0_11"/>
<feature type="compositionally biased region" description="Gly residues" evidence="4">
    <location>
        <begin position="548"/>
        <end position="559"/>
    </location>
</feature>
<feature type="compositionally biased region" description="Basic and acidic residues" evidence="4">
    <location>
        <begin position="438"/>
        <end position="459"/>
    </location>
</feature>
<accession>D9WFZ1</accession>
<feature type="compositionally biased region" description="Basic and acidic residues" evidence="4">
    <location>
        <begin position="467"/>
        <end position="496"/>
    </location>
</feature>
<feature type="compositionally biased region" description="Basic and acidic residues" evidence="4">
    <location>
        <begin position="507"/>
        <end position="529"/>
    </location>
</feature>
<dbReference type="PANTHER" id="PTHR11709:SF394">
    <property type="entry name" value="FI03373P-RELATED"/>
    <property type="match status" value="1"/>
</dbReference>
<evidence type="ECO:0000313" key="7">
    <source>
        <dbReference type="EMBL" id="EFL21227.1"/>
    </source>
</evidence>
<feature type="compositionally biased region" description="Low complexity" evidence="4">
    <location>
        <begin position="267"/>
        <end position="280"/>
    </location>
</feature>
<dbReference type="SUPFAM" id="SSF49503">
    <property type="entry name" value="Cupredoxins"/>
    <property type="match status" value="2"/>
</dbReference>
<dbReference type="EMBL" id="GG657754">
    <property type="protein sequence ID" value="EFL21227.1"/>
    <property type="molecule type" value="Genomic_DNA"/>
</dbReference>
<dbReference type="STRING" id="457427.SSOG_00939"/>
<dbReference type="GO" id="GO:0016491">
    <property type="term" value="F:oxidoreductase activity"/>
    <property type="evidence" value="ECO:0007669"/>
    <property type="project" value="UniProtKB-KW"/>
</dbReference>
<keyword evidence="8" id="KW-1185">Reference proteome</keyword>
<evidence type="ECO:0000313" key="8">
    <source>
        <dbReference type="Proteomes" id="UP000003963"/>
    </source>
</evidence>
<sequence length="574" mass="61153">MDVISRARATEQKAHREEDTIIVNSINRRSVLLTGLGIAGAGALAACGGSDGEAGGATALVKPSDPAVAAAEKKRTSTGTVHKLTLTAAPAMLELGDGVMAKSWAFGGQAPGKEVRVSAGDTVAAELSNQLPNRTATSIHWHGLALRNDMDGVPPATQTAVRAGAGFTYRFIAETPGTYFFHPHVGVQLDRGLHAPLIVEDPKEPLSYDDEWVVVLDDWVDGVTGTPDEVFAELKRGMGGMDMGGHDMGGHDMGDMGGMDHEGEAQGAGKSASPSKSASGDGMSMKFMLMGAESDLLGGDAGDVKYPYHLVNGPCPGPTRTCTPASPGKRVRLRIINAAATRLRVALGGTDDITTRRSRRARRVDVLLIGMGERYDVLVTLADGGVAARRTRRGEERQWHGPGPYRLRQGPERHRPPEGTERRDRDGLPASRGGRRPAAVEEGRPGAPHRPDRRYDEVQLGHQRQALRHERSDGRPPRDRGRAAGPARFHEPHGHVAPDASARPHVPARELRTPQGHSDRAAEEEAVRDLRRRQPRPVDAALPQRLPRGGGDDGAGGLSGLMAPEAPVTVDATM</sequence>
<evidence type="ECO:0000256" key="3">
    <source>
        <dbReference type="ARBA" id="ARBA00023008"/>
    </source>
</evidence>
<evidence type="ECO:0000259" key="6">
    <source>
        <dbReference type="Pfam" id="PF07732"/>
    </source>
</evidence>
<evidence type="ECO:0000259" key="5">
    <source>
        <dbReference type="Pfam" id="PF00394"/>
    </source>
</evidence>
<keyword evidence="1" id="KW-0479">Metal-binding</keyword>